<dbReference type="GO" id="GO:0003924">
    <property type="term" value="F:GTPase activity"/>
    <property type="evidence" value="ECO:0007669"/>
    <property type="project" value="TreeGrafter"/>
</dbReference>
<evidence type="ECO:0000256" key="8">
    <source>
        <dbReference type="RuleBase" id="RU365059"/>
    </source>
</evidence>
<dbReference type="CDD" id="cd17871">
    <property type="entry name" value="GPN2"/>
    <property type="match status" value="1"/>
</dbReference>
<organism evidence="9 10">
    <name type="scientific">Halocaridina rubra</name>
    <name type="common">Hawaiian red shrimp</name>
    <dbReference type="NCBI Taxonomy" id="373956"/>
    <lineage>
        <taxon>Eukaryota</taxon>
        <taxon>Metazoa</taxon>
        <taxon>Ecdysozoa</taxon>
        <taxon>Arthropoda</taxon>
        <taxon>Crustacea</taxon>
        <taxon>Multicrustacea</taxon>
        <taxon>Malacostraca</taxon>
        <taxon>Eumalacostraca</taxon>
        <taxon>Eucarida</taxon>
        <taxon>Decapoda</taxon>
        <taxon>Pleocyemata</taxon>
        <taxon>Caridea</taxon>
        <taxon>Atyoidea</taxon>
        <taxon>Atyidae</taxon>
        <taxon>Halocaridina</taxon>
    </lineage>
</organism>
<evidence type="ECO:0000256" key="3">
    <source>
        <dbReference type="ARBA" id="ARBA00014588"/>
    </source>
</evidence>
<dbReference type="FunFam" id="3.40.50.300:FF:000338">
    <property type="entry name" value="GPN-loop GTPase 2"/>
    <property type="match status" value="1"/>
</dbReference>
<evidence type="ECO:0000313" key="9">
    <source>
        <dbReference type="EMBL" id="KAK7068543.1"/>
    </source>
</evidence>
<name>A0AAN8ZYH0_HALRR</name>
<dbReference type="Pfam" id="PF03029">
    <property type="entry name" value="ATP_bind_1"/>
    <property type="match status" value="1"/>
</dbReference>
<keyword evidence="6 8" id="KW-0342">GTP-binding</keyword>
<evidence type="ECO:0000256" key="4">
    <source>
        <dbReference type="ARBA" id="ARBA00022741"/>
    </source>
</evidence>
<evidence type="ECO:0000256" key="7">
    <source>
        <dbReference type="ARBA" id="ARBA00046611"/>
    </source>
</evidence>
<evidence type="ECO:0000256" key="5">
    <source>
        <dbReference type="ARBA" id="ARBA00022801"/>
    </source>
</evidence>
<dbReference type="GO" id="GO:0005737">
    <property type="term" value="C:cytoplasm"/>
    <property type="evidence" value="ECO:0007669"/>
    <property type="project" value="TreeGrafter"/>
</dbReference>
<comment type="similarity">
    <text evidence="2 8">Belongs to the GPN-loop GTPase family.</text>
</comment>
<proteinExistence type="inferred from homology"/>
<evidence type="ECO:0000313" key="10">
    <source>
        <dbReference type="Proteomes" id="UP001381693"/>
    </source>
</evidence>
<comment type="caution">
    <text evidence="9">The sequence shown here is derived from an EMBL/GenBank/DDBJ whole genome shotgun (WGS) entry which is preliminary data.</text>
</comment>
<dbReference type="PANTHER" id="PTHR21231">
    <property type="entry name" value="XPA-BINDING PROTEIN 1-RELATED"/>
    <property type="match status" value="1"/>
</dbReference>
<dbReference type="AlphaFoldDB" id="A0AAN8ZYH0"/>
<keyword evidence="4 8" id="KW-0547">Nucleotide-binding</keyword>
<evidence type="ECO:0000256" key="1">
    <source>
        <dbReference type="ARBA" id="ARBA00003181"/>
    </source>
</evidence>
<dbReference type="SUPFAM" id="SSF52540">
    <property type="entry name" value="P-loop containing nucleoside triphosphate hydrolases"/>
    <property type="match status" value="1"/>
</dbReference>
<dbReference type="EMBL" id="JAXCGZ010017205">
    <property type="protein sequence ID" value="KAK7068543.1"/>
    <property type="molecule type" value="Genomic_DNA"/>
</dbReference>
<reference evidence="9 10" key="1">
    <citation type="submission" date="2023-11" db="EMBL/GenBank/DDBJ databases">
        <title>Halocaridina rubra genome assembly.</title>
        <authorList>
            <person name="Smith C."/>
        </authorList>
    </citation>
    <scope>NUCLEOTIDE SEQUENCE [LARGE SCALE GENOMIC DNA]</scope>
    <source>
        <strain evidence="9">EP-1</strain>
        <tissue evidence="9">Whole</tissue>
    </source>
</reference>
<keyword evidence="5 8" id="KW-0378">Hydrolase</keyword>
<evidence type="ECO:0000256" key="6">
    <source>
        <dbReference type="ARBA" id="ARBA00023134"/>
    </source>
</evidence>
<dbReference type="InterPro" id="IPR004130">
    <property type="entry name" value="Gpn"/>
</dbReference>
<comment type="subunit">
    <text evidence="7">Heterodimers with GPN1 or GPN3. Binds to RNA polymerase II (RNAPII).</text>
</comment>
<comment type="function">
    <text evidence="1 8">Small GTPase required for proper localization of RNA polymerase II and III (RNAPII and RNAPIII). May act at an RNAP assembly step prior to nuclear import.</text>
</comment>
<sequence length="315" mass="35051">MVVHYGQVVLGPPGSGKTTYCKAMANLLKGLGRKVAIVNLDPANDTLPYETVADVNELIQVNDVMEAEGVGPNGALVFCMEFLEKNLSWLIDKITSLQGHYFIFDFPGQAELYAHHTMVQKILAALTKSDVRLCATYLVDSHYANDPGKYVSAVLLALNSMMMMELPTVNVLSKIDSLEKYGKTTMGLEFYTDVMDLDYLLDTMNDYPGMRKYLKLNKAIADVVSDYSLVSFIPISIESHSTLLNVMKAVDRANGYVYGSGEQSNIQKLLSCAVGAEWEHERIGAARDEFMGDEEELSSEEELLEMIARQNQERL</sequence>
<dbReference type="PANTHER" id="PTHR21231:SF3">
    <property type="entry name" value="GPN-LOOP GTPASE 2"/>
    <property type="match status" value="1"/>
</dbReference>
<accession>A0AAN8ZYH0</accession>
<dbReference type="GO" id="GO:0005525">
    <property type="term" value="F:GTP binding"/>
    <property type="evidence" value="ECO:0007669"/>
    <property type="project" value="UniProtKB-KW"/>
</dbReference>
<dbReference type="Proteomes" id="UP001381693">
    <property type="component" value="Unassembled WGS sequence"/>
</dbReference>
<evidence type="ECO:0000256" key="2">
    <source>
        <dbReference type="ARBA" id="ARBA00005290"/>
    </source>
</evidence>
<dbReference type="InterPro" id="IPR027417">
    <property type="entry name" value="P-loop_NTPase"/>
</dbReference>
<dbReference type="InterPro" id="IPR030231">
    <property type="entry name" value="Gpn2"/>
</dbReference>
<protein>
    <recommendedName>
        <fullName evidence="3 8">GPN-loop GTPase 2</fullName>
    </recommendedName>
</protein>
<keyword evidence="10" id="KW-1185">Reference proteome</keyword>
<gene>
    <name evidence="9" type="primary">GPN2</name>
    <name evidence="9" type="ORF">SK128_026587</name>
</gene>
<dbReference type="Gene3D" id="3.40.50.300">
    <property type="entry name" value="P-loop containing nucleotide triphosphate hydrolases"/>
    <property type="match status" value="1"/>
</dbReference>